<keyword evidence="4 8" id="KW-1133">Transmembrane helix</keyword>
<dbReference type="GO" id="GO:0005886">
    <property type="term" value="C:plasma membrane"/>
    <property type="evidence" value="ECO:0007669"/>
    <property type="project" value="UniProtKB-SubCell"/>
</dbReference>
<dbReference type="HAMAP" id="MF_00454">
    <property type="entry name" value="FluC"/>
    <property type="match status" value="1"/>
</dbReference>
<dbReference type="PANTHER" id="PTHR28259:SF1">
    <property type="entry name" value="FLUORIDE EXPORT PROTEIN 1-RELATED"/>
    <property type="match status" value="1"/>
</dbReference>
<dbReference type="Pfam" id="PF02537">
    <property type="entry name" value="CRCB"/>
    <property type="match status" value="1"/>
</dbReference>
<comment type="similarity">
    <text evidence="6">Belongs to the fluoride channel Fluc/FEX (TC 1.A.43) family.</text>
</comment>
<organism evidence="9">
    <name type="scientific">hydrothermal vent metagenome</name>
    <dbReference type="NCBI Taxonomy" id="652676"/>
    <lineage>
        <taxon>unclassified sequences</taxon>
        <taxon>metagenomes</taxon>
        <taxon>ecological metagenomes</taxon>
    </lineage>
</organism>
<keyword evidence="5 8" id="KW-0472">Membrane</keyword>
<protein>
    <submittedName>
        <fullName evidence="9">CrcB protein</fullName>
    </submittedName>
</protein>
<accession>A0A1W1CVP6</accession>
<dbReference type="InterPro" id="IPR003691">
    <property type="entry name" value="FluC"/>
</dbReference>
<proteinExistence type="inferred from homology"/>
<evidence type="ECO:0000256" key="5">
    <source>
        <dbReference type="ARBA" id="ARBA00023136"/>
    </source>
</evidence>
<evidence type="ECO:0000256" key="1">
    <source>
        <dbReference type="ARBA" id="ARBA00004651"/>
    </source>
</evidence>
<feature type="transmembrane region" description="Helical" evidence="8">
    <location>
        <begin position="40"/>
        <end position="58"/>
    </location>
</feature>
<sequence length="129" mass="13791">MNLSTIIAVASGGAVGATLRLLINTGIANKGYNVHFPLGTLIVNLLGALLIGMLFAYFHYNTDIPSALKTFLITGFLGALTTYSTFAIESFFLLEAGNYTQAFANMALNLFGTILFAGLGYITILHFTK</sequence>
<dbReference type="PANTHER" id="PTHR28259">
    <property type="entry name" value="FLUORIDE EXPORT PROTEIN 1-RELATED"/>
    <property type="match status" value="1"/>
</dbReference>
<feature type="transmembrane region" description="Helical" evidence="8">
    <location>
        <begin position="106"/>
        <end position="127"/>
    </location>
</feature>
<name>A0A1W1CVP6_9ZZZZ</name>
<evidence type="ECO:0000256" key="3">
    <source>
        <dbReference type="ARBA" id="ARBA00022692"/>
    </source>
</evidence>
<evidence type="ECO:0000256" key="4">
    <source>
        <dbReference type="ARBA" id="ARBA00022989"/>
    </source>
</evidence>
<keyword evidence="2" id="KW-1003">Cell membrane</keyword>
<reference evidence="9" key="1">
    <citation type="submission" date="2016-10" db="EMBL/GenBank/DDBJ databases">
        <authorList>
            <person name="de Groot N.N."/>
        </authorList>
    </citation>
    <scope>NUCLEOTIDE SEQUENCE</scope>
</reference>
<comment type="catalytic activity">
    <reaction evidence="7">
        <text>fluoride(in) = fluoride(out)</text>
        <dbReference type="Rhea" id="RHEA:76159"/>
        <dbReference type="ChEBI" id="CHEBI:17051"/>
    </reaction>
    <physiologicalReaction direction="left-to-right" evidence="7">
        <dbReference type="Rhea" id="RHEA:76160"/>
    </physiologicalReaction>
</comment>
<dbReference type="EMBL" id="FPHM01000140">
    <property type="protein sequence ID" value="SFV69839.1"/>
    <property type="molecule type" value="Genomic_DNA"/>
</dbReference>
<evidence type="ECO:0000313" key="9">
    <source>
        <dbReference type="EMBL" id="SFV69839.1"/>
    </source>
</evidence>
<evidence type="ECO:0000256" key="2">
    <source>
        <dbReference type="ARBA" id="ARBA00022475"/>
    </source>
</evidence>
<dbReference type="AlphaFoldDB" id="A0A1W1CVP6"/>
<keyword evidence="3 8" id="KW-0812">Transmembrane</keyword>
<gene>
    <name evidence="9" type="ORF">MNB_SV-13-1196</name>
</gene>
<evidence type="ECO:0000256" key="8">
    <source>
        <dbReference type="SAM" id="Phobius"/>
    </source>
</evidence>
<dbReference type="GO" id="GO:1903425">
    <property type="term" value="F:fluoride transmembrane transporter activity"/>
    <property type="evidence" value="ECO:0007669"/>
    <property type="project" value="TreeGrafter"/>
</dbReference>
<comment type="subcellular location">
    <subcellularLocation>
        <location evidence="1">Cell membrane</location>
        <topology evidence="1">Multi-pass membrane protein</topology>
    </subcellularLocation>
</comment>
<evidence type="ECO:0000256" key="6">
    <source>
        <dbReference type="ARBA" id="ARBA00035120"/>
    </source>
</evidence>
<dbReference type="NCBIfam" id="TIGR00494">
    <property type="entry name" value="crcB"/>
    <property type="match status" value="1"/>
</dbReference>
<evidence type="ECO:0000256" key="7">
    <source>
        <dbReference type="ARBA" id="ARBA00035585"/>
    </source>
</evidence>
<feature type="transmembrane region" description="Helical" evidence="8">
    <location>
        <begin position="70"/>
        <end position="94"/>
    </location>
</feature>